<comment type="caution">
    <text evidence="1">The sequence shown here is derived from an EMBL/GenBank/DDBJ whole genome shotgun (WGS) entry which is preliminary data.</text>
</comment>
<dbReference type="Proteomes" id="UP000699042">
    <property type="component" value="Unassembled WGS sequence"/>
</dbReference>
<dbReference type="AlphaFoldDB" id="A0A9P7UI45"/>
<name>A0A9P7UI45_9PEZI</name>
<evidence type="ECO:0000313" key="1">
    <source>
        <dbReference type="EMBL" id="KAG7054187.1"/>
    </source>
</evidence>
<keyword evidence="2" id="KW-1185">Reference proteome</keyword>
<gene>
    <name evidence="1" type="ORF">JMJ77_001256</name>
</gene>
<proteinExistence type="predicted"/>
<accession>A0A9P7UI45</accession>
<organism evidence="1 2">
    <name type="scientific">Colletotrichum scovillei</name>
    <dbReference type="NCBI Taxonomy" id="1209932"/>
    <lineage>
        <taxon>Eukaryota</taxon>
        <taxon>Fungi</taxon>
        <taxon>Dikarya</taxon>
        <taxon>Ascomycota</taxon>
        <taxon>Pezizomycotina</taxon>
        <taxon>Sordariomycetes</taxon>
        <taxon>Hypocreomycetidae</taxon>
        <taxon>Glomerellales</taxon>
        <taxon>Glomerellaceae</taxon>
        <taxon>Colletotrichum</taxon>
        <taxon>Colletotrichum acutatum species complex</taxon>
    </lineage>
</organism>
<evidence type="ECO:0000313" key="2">
    <source>
        <dbReference type="Proteomes" id="UP000699042"/>
    </source>
</evidence>
<sequence length="114" mass="13158">MLHCQHHRFALQLLYRFNSYMRIGSRETHCVQIVGKMDTTSNCAVVNGDFSQKSHNSRIEYAKMDRTERLQSFLADKGPGTMMPCMTVSSERSLVKHRAKASQKINESMAKFER</sequence>
<dbReference type="EMBL" id="JAESDN010000003">
    <property type="protein sequence ID" value="KAG7054187.1"/>
    <property type="molecule type" value="Genomic_DNA"/>
</dbReference>
<reference evidence="1" key="1">
    <citation type="submission" date="2021-05" db="EMBL/GenBank/DDBJ databases">
        <title>Comparative genomics of three Colletotrichum scovillei strains and genetic complementation revealed genes involved fungal growth and virulence on chili pepper.</title>
        <authorList>
            <person name="Hsieh D.-K."/>
            <person name="Chuang S.-C."/>
            <person name="Chen C.-Y."/>
            <person name="Chao Y.-T."/>
            <person name="Lu M.-Y.J."/>
            <person name="Lee M.-H."/>
            <person name="Shih M.-C."/>
        </authorList>
    </citation>
    <scope>NUCLEOTIDE SEQUENCE</scope>
    <source>
        <strain evidence="1">Coll-153</strain>
    </source>
</reference>
<protein>
    <submittedName>
        <fullName evidence="1">Uncharacterized protein</fullName>
    </submittedName>
</protein>